<evidence type="ECO:0000313" key="3">
    <source>
        <dbReference type="Proteomes" id="UP000694540"/>
    </source>
</evidence>
<dbReference type="Proteomes" id="UP000694540">
    <property type="component" value="Unplaced"/>
</dbReference>
<keyword evidence="3" id="KW-1185">Reference proteome</keyword>
<organism evidence="2 3">
    <name type="scientific">Catagonus wagneri</name>
    <name type="common">Chacoan peccary</name>
    <dbReference type="NCBI Taxonomy" id="51154"/>
    <lineage>
        <taxon>Eukaryota</taxon>
        <taxon>Metazoa</taxon>
        <taxon>Chordata</taxon>
        <taxon>Craniata</taxon>
        <taxon>Vertebrata</taxon>
        <taxon>Euteleostomi</taxon>
        <taxon>Mammalia</taxon>
        <taxon>Eutheria</taxon>
        <taxon>Laurasiatheria</taxon>
        <taxon>Artiodactyla</taxon>
        <taxon>Suina</taxon>
        <taxon>Tayassuidae</taxon>
        <taxon>Catagonus</taxon>
    </lineage>
</organism>
<name>A0A8C3VJ26_9CETA</name>
<dbReference type="Ensembl" id="ENSCWAT00000002258.1">
    <property type="protein sequence ID" value="ENSCWAP00000002070.1"/>
    <property type="gene ID" value="ENSCWAG00000001692.1"/>
</dbReference>
<sequence>MIVMDVFSFLSRLKGRVWPKLYIMIKEIMNITWVLDIDDGVFWKNDAACIILGRHRDCILFPFVFSFIIFSAFYWLHYC</sequence>
<reference evidence="2" key="2">
    <citation type="submission" date="2025-09" db="UniProtKB">
        <authorList>
            <consortium name="Ensembl"/>
        </authorList>
    </citation>
    <scope>IDENTIFICATION</scope>
</reference>
<keyword evidence="1" id="KW-0472">Membrane</keyword>
<evidence type="ECO:0000256" key="1">
    <source>
        <dbReference type="SAM" id="Phobius"/>
    </source>
</evidence>
<dbReference type="AlphaFoldDB" id="A0A8C3VJ26"/>
<protein>
    <submittedName>
        <fullName evidence="2">Uncharacterized protein</fullName>
    </submittedName>
</protein>
<accession>A0A8C3VJ26</accession>
<reference evidence="2" key="1">
    <citation type="submission" date="2025-08" db="UniProtKB">
        <authorList>
            <consortium name="Ensembl"/>
        </authorList>
    </citation>
    <scope>IDENTIFICATION</scope>
</reference>
<feature type="transmembrane region" description="Helical" evidence="1">
    <location>
        <begin position="58"/>
        <end position="76"/>
    </location>
</feature>
<proteinExistence type="predicted"/>
<evidence type="ECO:0000313" key="2">
    <source>
        <dbReference type="Ensembl" id="ENSCWAP00000002070.1"/>
    </source>
</evidence>
<keyword evidence="1" id="KW-0812">Transmembrane</keyword>
<keyword evidence="1" id="KW-1133">Transmembrane helix</keyword>